<dbReference type="SUPFAM" id="SSF53448">
    <property type="entry name" value="Nucleotide-diphospho-sugar transferases"/>
    <property type="match status" value="1"/>
</dbReference>
<keyword evidence="4 6" id="KW-0548">Nucleotidyltransferase</keyword>
<dbReference type="RefSeq" id="WP_027895685.1">
    <property type="nucleotide sequence ID" value="NZ_CP027569.1"/>
</dbReference>
<protein>
    <recommendedName>
        <fullName evidence="2 6">UTP--glucose-1-phosphate uridylyltransferase</fullName>
        <ecNumber evidence="2 6">2.7.7.9</ecNumber>
    </recommendedName>
    <alternativeName>
        <fullName evidence="6">UDP-glucose pyrophosphorylase</fullName>
    </alternativeName>
</protein>
<dbReference type="OrthoDB" id="9803871at2"/>
<dbReference type="InterPro" id="IPR005835">
    <property type="entry name" value="NTP_transferase_dom"/>
</dbReference>
<dbReference type="AlphaFoldDB" id="A0A2S0M8Q3"/>
<dbReference type="GO" id="GO:0003983">
    <property type="term" value="F:UTP:glucose-1-phosphate uridylyltransferase activity"/>
    <property type="evidence" value="ECO:0007669"/>
    <property type="project" value="UniProtKB-EC"/>
</dbReference>
<gene>
    <name evidence="8" type="primary">galU</name>
    <name evidence="8" type="ORF">C6Y28_09610</name>
</gene>
<dbReference type="InterPro" id="IPR005771">
    <property type="entry name" value="GalU_uridylyltTrfase_bac/arc"/>
</dbReference>
<feature type="domain" description="Nucleotidyl transferase" evidence="7">
    <location>
        <begin position="7"/>
        <end position="270"/>
    </location>
</feature>
<evidence type="ECO:0000256" key="1">
    <source>
        <dbReference type="ARBA" id="ARBA00006890"/>
    </source>
</evidence>
<comment type="catalytic activity">
    <reaction evidence="5 6">
        <text>alpha-D-glucose 1-phosphate + UTP + H(+) = UDP-alpha-D-glucose + diphosphate</text>
        <dbReference type="Rhea" id="RHEA:19889"/>
        <dbReference type="ChEBI" id="CHEBI:15378"/>
        <dbReference type="ChEBI" id="CHEBI:33019"/>
        <dbReference type="ChEBI" id="CHEBI:46398"/>
        <dbReference type="ChEBI" id="CHEBI:58601"/>
        <dbReference type="ChEBI" id="CHEBI:58885"/>
        <dbReference type="EC" id="2.7.7.9"/>
    </reaction>
</comment>
<dbReference type="EMBL" id="CP027569">
    <property type="protein sequence ID" value="AVO27850.1"/>
    <property type="molecule type" value="Genomic_DNA"/>
</dbReference>
<dbReference type="Gene3D" id="3.90.550.10">
    <property type="entry name" value="Spore Coat Polysaccharide Biosynthesis Protein SpsA, Chain A"/>
    <property type="match status" value="1"/>
</dbReference>
<accession>A0A2S0M8Q3</accession>
<evidence type="ECO:0000259" key="7">
    <source>
        <dbReference type="Pfam" id="PF00483"/>
    </source>
</evidence>
<dbReference type="EC" id="2.7.7.9" evidence="2 6"/>
<evidence type="ECO:0000313" key="8">
    <source>
        <dbReference type="EMBL" id="AVO27850.1"/>
    </source>
</evidence>
<dbReference type="NCBIfam" id="TIGR01099">
    <property type="entry name" value="galU"/>
    <property type="match status" value="1"/>
</dbReference>
<evidence type="ECO:0000256" key="6">
    <source>
        <dbReference type="RuleBase" id="RU361259"/>
    </source>
</evidence>
<comment type="similarity">
    <text evidence="1 6">Belongs to the UDPGP type 2 family.</text>
</comment>
<evidence type="ECO:0000256" key="2">
    <source>
        <dbReference type="ARBA" id="ARBA00012415"/>
    </source>
</evidence>
<keyword evidence="3 6" id="KW-0808">Transferase</keyword>
<evidence type="ECO:0000313" key="9">
    <source>
        <dbReference type="Proteomes" id="UP000238358"/>
    </source>
</evidence>
<evidence type="ECO:0000256" key="5">
    <source>
        <dbReference type="ARBA" id="ARBA00048128"/>
    </source>
</evidence>
<dbReference type="PANTHER" id="PTHR43197:SF1">
    <property type="entry name" value="UTP--GLUCOSE-1-PHOSPHATE URIDYLYLTRANSFERASE"/>
    <property type="match status" value="1"/>
</dbReference>
<dbReference type="PANTHER" id="PTHR43197">
    <property type="entry name" value="UTP--GLUCOSE-1-PHOSPHATE URIDYLYLTRANSFERASE"/>
    <property type="match status" value="1"/>
</dbReference>
<dbReference type="Pfam" id="PF00483">
    <property type="entry name" value="NTP_transferase"/>
    <property type="match status" value="1"/>
</dbReference>
<dbReference type="InterPro" id="IPR029044">
    <property type="entry name" value="Nucleotide-diphossugar_trans"/>
</dbReference>
<dbReference type="GO" id="GO:0006011">
    <property type="term" value="P:UDP-alpha-D-glucose metabolic process"/>
    <property type="evidence" value="ECO:0007669"/>
    <property type="project" value="InterPro"/>
</dbReference>
<dbReference type="CDD" id="cd02541">
    <property type="entry name" value="UGPase_prokaryotic"/>
    <property type="match status" value="1"/>
</dbReference>
<name>A0A2S0M8Q3_MEGEL</name>
<proteinExistence type="inferred from homology"/>
<evidence type="ECO:0000256" key="3">
    <source>
        <dbReference type="ARBA" id="ARBA00022679"/>
    </source>
</evidence>
<organism evidence="8 9">
    <name type="scientific">Megasphaera elsdenii</name>
    <dbReference type="NCBI Taxonomy" id="907"/>
    <lineage>
        <taxon>Bacteria</taxon>
        <taxon>Bacillati</taxon>
        <taxon>Bacillota</taxon>
        <taxon>Negativicutes</taxon>
        <taxon>Veillonellales</taxon>
        <taxon>Veillonellaceae</taxon>
        <taxon>Megasphaera</taxon>
    </lineage>
</organism>
<dbReference type="Proteomes" id="UP000238358">
    <property type="component" value="Chromosome"/>
</dbReference>
<sequence length="290" mass="32654">MQKQIRKAVIPAAGYGTRFLPVTKAIPKEMIPIVDKPVIQYIVEEALQSGIEEILIITGHGKRAIEDHFDTNIDLELQLRQQGKDQLLHLVQDISSINVHYIRQKHMRGLGDAIRCAESFIDNEPFAVLLGDDVIYNPEKPALKQMMEAFSRLGATMLGCQEVPQELVSRYGIVQGQPTDDDRIVKLIDMVEKPAVDEAPSRLAALGRYILTPDIFEILRRVQPGKGGEIQLTDALRLMADREAVYAYTFSGRSYDTGNKLGFLKATVEYALRREDLGDAFREYLRTSLP</sequence>
<evidence type="ECO:0000256" key="4">
    <source>
        <dbReference type="ARBA" id="ARBA00022695"/>
    </source>
</evidence>
<reference evidence="8 9" key="1">
    <citation type="journal article" date="2018" name="Genome Announc.">
        <title>Complete genomes of two Megasphaera elsdenii strains, NCIMB 702410 and ATCC 25940.</title>
        <authorList>
            <person name="Hatmaker E.A."/>
            <person name="O'Dell K."/>
            <person name="Riley L.A."/>
            <person name="Klingeman D.M."/>
            <person name="Guss A.M."/>
        </authorList>
    </citation>
    <scope>NUCLEOTIDE SEQUENCE [LARGE SCALE GENOMIC DNA]</scope>
    <source>
        <strain evidence="8 9">NCIMB702410</strain>
    </source>
</reference>